<dbReference type="EMBL" id="CABVHK010000003">
    <property type="protein sequence ID" value="VVM62575.1"/>
    <property type="molecule type" value="Genomic_DNA"/>
</dbReference>
<dbReference type="AlphaFoldDB" id="A0A5E6RBI3"/>
<proteinExistence type="predicted"/>
<sequence length="227" mass="24977">MVGELVAHREPEAIGFAVVANNVEPAELGLFTGVFGKRWQRKRLAGTDDDAAITFIEPFRLHTGLPCRRFAALHAPFEDAHGVGHRCFIAGLLVHLVPRRSAAQMGQAGAADQHVRRVRVIQRRQDAQCGEQFCVVVADAQAEGIHLLLKIDPGFNRPQRQIAHRASVLYFADQIVLDHANTALAVNQFELHQTHDFSPVKNLEVGYAHCGSELARDSGITSNINVD</sequence>
<organism evidence="1 2">
    <name type="scientific">Pseudomonas fluorescens</name>
    <dbReference type="NCBI Taxonomy" id="294"/>
    <lineage>
        <taxon>Bacteria</taxon>
        <taxon>Pseudomonadati</taxon>
        <taxon>Pseudomonadota</taxon>
        <taxon>Gammaproteobacteria</taxon>
        <taxon>Pseudomonadales</taxon>
        <taxon>Pseudomonadaceae</taxon>
        <taxon>Pseudomonas</taxon>
    </lineage>
</organism>
<evidence type="ECO:0000313" key="1">
    <source>
        <dbReference type="EMBL" id="VVM62575.1"/>
    </source>
</evidence>
<evidence type="ECO:0000313" key="2">
    <source>
        <dbReference type="Proteomes" id="UP000326953"/>
    </source>
</evidence>
<name>A0A5E6RBI3_PSEFL</name>
<reference evidence="1 2" key="1">
    <citation type="submission" date="2019-09" db="EMBL/GenBank/DDBJ databases">
        <authorList>
            <person name="Chandra G."/>
            <person name="Truman W A."/>
        </authorList>
    </citation>
    <scope>NUCLEOTIDE SEQUENCE [LARGE SCALE GENOMIC DNA]</scope>
    <source>
        <strain evidence="1">PS662</strain>
    </source>
</reference>
<gene>
    <name evidence="1" type="ORF">PS662_01383</name>
</gene>
<dbReference type="Proteomes" id="UP000326953">
    <property type="component" value="Unassembled WGS sequence"/>
</dbReference>
<accession>A0A5E6RBI3</accession>
<protein>
    <submittedName>
        <fullName evidence="1">Uncharacterized protein</fullName>
    </submittedName>
</protein>